<dbReference type="AlphaFoldDB" id="A0A967B7E4"/>
<feature type="domain" description="NAD-dependent epimerase/dehydratase" evidence="2">
    <location>
        <begin position="3"/>
        <end position="249"/>
    </location>
</feature>
<comment type="caution">
    <text evidence="3">The sequence shown here is derived from an EMBL/GenBank/DDBJ whole genome shotgun (WGS) entry which is preliminary data.</text>
</comment>
<sequence length="324" mass="36218">MTILVTGAAGFIGFSVCRRLLANGQRVIGLDNLNTYYDPTLKTDRLAILQESANFSFLRIDLAQDDLMACIPAHERRSITNVLHFAAQAGVRHSMKVPAAFIDANIQGQLAVLELTRHLPALRHLVYASSSSVYGRNAALPFRETDRVDRPGSFYAVTKRTGELMAECHHHLHGLPVTGLRFFTVYGPWGRPDMAYYKFARAIFAGEPVTLYEGTDLARDFTHVDDVVEAVVQVMDHPPKDGAQLLNIGNNAPEPVTRLVSILERQLGRKANIRLTPRPSADVEYTWASIDRIRDLTGWQPSTDLESGLATFSQWFLDRMQRTV</sequence>
<dbReference type="PRINTS" id="PR01713">
    <property type="entry name" value="NUCEPIMERASE"/>
</dbReference>
<dbReference type="SUPFAM" id="SSF51735">
    <property type="entry name" value="NAD(P)-binding Rossmann-fold domains"/>
    <property type="match status" value="1"/>
</dbReference>
<gene>
    <name evidence="3" type="ORF">GOB87_09165</name>
</gene>
<accession>A0A967B7E4</accession>
<dbReference type="Pfam" id="PF01370">
    <property type="entry name" value="Epimerase"/>
    <property type="match status" value="1"/>
</dbReference>
<evidence type="ECO:0000256" key="1">
    <source>
        <dbReference type="ARBA" id="ARBA00023027"/>
    </source>
</evidence>
<dbReference type="Gene3D" id="3.40.50.720">
    <property type="entry name" value="NAD(P)-binding Rossmann-like Domain"/>
    <property type="match status" value="1"/>
</dbReference>
<dbReference type="Proteomes" id="UP000597459">
    <property type="component" value="Unassembled WGS sequence"/>
</dbReference>
<dbReference type="InterPro" id="IPR001509">
    <property type="entry name" value="Epimerase_deHydtase"/>
</dbReference>
<evidence type="ECO:0000313" key="4">
    <source>
        <dbReference type="Proteomes" id="UP000597459"/>
    </source>
</evidence>
<evidence type="ECO:0000259" key="2">
    <source>
        <dbReference type="Pfam" id="PF01370"/>
    </source>
</evidence>
<proteinExistence type="predicted"/>
<dbReference type="InterPro" id="IPR036291">
    <property type="entry name" value="NAD(P)-bd_dom_sf"/>
</dbReference>
<reference evidence="3" key="1">
    <citation type="submission" date="2019-11" db="EMBL/GenBank/DDBJ databases">
        <title>Description of new Acetobacter species.</title>
        <authorList>
            <person name="Cleenwerck I."/>
            <person name="Sombolestani A.S."/>
        </authorList>
    </citation>
    <scope>NUCLEOTIDE SEQUENCE</scope>
    <source>
        <strain evidence="3">LMG 1626</strain>
    </source>
</reference>
<organism evidence="3 4">
    <name type="scientific">Acetobacter estunensis</name>
    <dbReference type="NCBI Taxonomy" id="104097"/>
    <lineage>
        <taxon>Bacteria</taxon>
        <taxon>Pseudomonadati</taxon>
        <taxon>Pseudomonadota</taxon>
        <taxon>Alphaproteobacteria</taxon>
        <taxon>Acetobacterales</taxon>
        <taxon>Acetobacteraceae</taxon>
        <taxon>Acetobacter</taxon>
    </lineage>
</organism>
<evidence type="ECO:0000313" key="3">
    <source>
        <dbReference type="EMBL" id="NHO54120.1"/>
    </source>
</evidence>
<name>A0A967B7E4_9PROT</name>
<keyword evidence="1" id="KW-0520">NAD</keyword>
<dbReference type="EMBL" id="WOTH01000016">
    <property type="protein sequence ID" value="NHO54120.1"/>
    <property type="molecule type" value="Genomic_DNA"/>
</dbReference>
<dbReference type="PANTHER" id="PTHR43574">
    <property type="entry name" value="EPIMERASE-RELATED"/>
    <property type="match status" value="1"/>
</dbReference>
<protein>
    <submittedName>
        <fullName evidence="3">NAD-dependent epimerase/dehydratase family protein</fullName>
    </submittedName>
</protein>
<dbReference type="RefSeq" id="WP_166315593.1">
    <property type="nucleotide sequence ID" value="NZ_WOTH01000016.1"/>
</dbReference>
<keyword evidence="4" id="KW-1185">Reference proteome</keyword>